<protein>
    <submittedName>
        <fullName evidence="1">Uncharacterized protein</fullName>
    </submittedName>
</protein>
<gene>
    <name evidence="1" type="ORF">CY35_07G047700</name>
</gene>
<sequence>MIKRSSRFNCFCSSSSRFCCKLQHFPAKMLSVSHGICSVTPAAMLEIRRSSNIRMSYAEQDQKCTSQCISVAFRSPQQSMVRVQNAAAETDIEQSWTWRRHQLRLQITDIRREQRSFRVRLEEQSLARDQIQGELAETLAAIADNLKEQLLLARNETLDSTITTSLQYDSEEDDTCNATSDQIASEGVADLAAQRLGDERRSVGAKVGQQHEHQVFNDLSTRTSTSAGITNTHASVSAPESRHQDDNLVAIHENPKESITSQAELGVSTMRLLKKLDVHDYVHGALRTSHMRSWLQSRKIEEDPS</sequence>
<comment type="caution">
    <text evidence="1">The sequence shown here is derived from an EMBL/GenBank/DDBJ whole genome shotgun (WGS) entry which is preliminary data.</text>
</comment>
<evidence type="ECO:0000313" key="2">
    <source>
        <dbReference type="Proteomes" id="UP000828922"/>
    </source>
</evidence>
<proteinExistence type="predicted"/>
<accession>A0ACB8HKK4</accession>
<dbReference type="Proteomes" id="UP000828922">
    <property type="component" value="Linkage Group LG07"/>
</dbReference>
<reference evidence="2" key="1">
    <citation type="journal article" date="2022" name="New Phytol.">
        <title>Phylogenomic structure and speciation in an emerging model: the Sphagnum magellanicum complex (Bryophyta).</title>
        <authorList>
            <person name="Shaw A.J."/>
            <person name="Piatkowski B."/>
            <person name="Duffy A.M."/>
            <person name="Aguero B."/>
            <person name="Imwattana K."/>
            <person name="Nieto-Lugilde M."/>
            <person name="Healey A."/>
            <person name="Weston D.J."/>
            <person name="Patel M.N."/>
            <person name="Schmutz J."/>
            <person name="Grimwood J."/>
            <person name="Yavitt J.B."/>
            <person name="Hassel K."/>
            <person name="Stenoien H.K."/>
            <person name="Flatberg K.I."/>
            <person name="Bickford C.P."/>
            <person name="Hicks K.A."/>
        </authorList>
    </citation>
    <scope>NUCLEOTIDE SEQUENCE [LARGE SCALE GENOMIC DNA]</scope>
</reference>
<organism evidence="1 2">
    <name type="scientific">Sphagnum magellanicum</name>
    <dbReference type="NCBI Taxonomy" id="128215"/>
    <lineage>
        <taxon>Eukaryota</taxon>
        <taxon>Viridiplantae</taxon>
        <taxon>Streptophyta</taxon>
        <taxon>Embryophyta</taxon>
        <taxon>Bryophyta</taxon>
        <taxon>Sphagnophytina</taxon>
        <taxon>Sphagnopsida</taxon>
        <taxon>Sphagnales</taxon>
        <taxon>Sphagnaceae</taxon>
        <taxon>Sphagnum</taxon>
    </lineage>
</organism>
<keyword evidence="2" id="KW-1185">Reference proteome</keyword>
<name>A0ACB8HKK4_9BRYO</name>
<dbReference type="EMBL" id="CM038913">
    <property type="protein sequence ID" value="KAH9556769.1"/>
    <property type="molecule type" value="Genomic_DNA"/>
</dbReference>
<evidence type="ECO:0000313" key="1">
    <source>
        <dbReference type="EMBL" id="KAH9556769.1"/>
    </source>
</evidence>